<gene>
    <name evidence="5" type="ORF">CDEST_07369</name>
</gene>
<evidence type="ECO:0000256" key="1">
    <source>
        <dbReference type="ARBA" id="ARBA00022723"/>
    </source>
</evidence>
<dbReference type="AlphaFoldDB" id="A0AAX4IGA0"/>
<dbReference type="PANTHER" id="PTHR46910:SF8">
    <property type="entry name" value="ZN(II)2CYS6 TRANSCRIPTION FACTOR (EUROFUNG)"/>
    <property type="match status" value="1"/>
</dbReference>
<dbReference type="GO" id="GO:0000981">
    <property type="term" value="F:DNA-binding transcription factor activity, RNA polymerase II-specific"/>
    <property type="evidence" value="ECO:0007669"/>
    <property type="project" value="InterPro"/>
</dbReference>
<dbReference type="SMART" id="SM00906">
    <property type="entry name" value="Fungal_trans"/>
    <property type="match status" value="1"/>
</dbReference>
<name>A0AAX4IGA0_9PEZI</name>
<dbReference type="SMART" id="SM00066">
    <property type="entry name" value="GAL4"/>
    <property type="match status" value="1"/>
</dbReference>
<dbReference type="Pfam" id="PF04082">
    <property type="entry name" value="Fungal_trans"/>
    <property type="match status" value="1"/>
</dbReference>
<dbReference type="InterPro" id="IPR007219">
    <property type="entry name" value="XnlR_reg_dom"/>
</dbReference>
<sequence>MSEPRHHQLSEDGSSTSIEIRRLPTRVSNACSRCRRNKSRCDSFRPCSLCVRANVDCDQASVDEHPRDRARNRSERRASKLRKYAKQARICCIQVFAVHIRLTCIRRPQATLLSNARSASSLPTEQALSPQEERVAGSVESDYAVDSINQRGSWPSLDYGESESAMGIARKIYRLGSQTIDENQTSAIPDGGAGTRTPLPRNGCQRLPIPTILEGRFPDLGTIQLLLEEYFEAVHWFSLVLYEPKFRRQLQSIEDGLAHPSEAPFLILLSTVLGMAAWYQSKKGPRDGSQEWKLWSDDLLKIVETRLVQVMDQRSLAAVQTLILLGSHHVYHGRPNLSFALLGATIKMSHALGLHRRQKDGSFDDVEERKRVWWTIYTWDRFASISYGRPLSINDEDYNVDLPAKFTESPFFGVDTAHAQVTSSVCYSPYQTELTQLYLIASPALKKIFGSLSARATYQYFDSEHRSMISNVTQRLASWRRHLPPDLCLDLKRDYDPLTTGWSVRAHLLQSLSLQLTFDNLLIVLHRPFLTRQLENLSLSSPGPNGSSVADMISPSASHAGPQSLASHGGSVHSPRENQDFGAEPTAISEQWWDAAVRTASVTELPQLTQLATESHLVAFVAMNMFNAAIVLILVALSDPLSDQAQGIKRPITKVFRLEELLGQRSSLSSQSSAVLKNLIRLLLRRESEAMIGPTAPPSSGVVDHTAAPQPPLPDVDPASAVSERVSHTQTESVINILVHGPDQGHGPNPSFAQRLNESLASVQQIIPPFQNEYLQPNPAAESGNDGVLLGNESQHLGYAAGSCQGPTESTGQQHAVDYGANGLFWLWDSTWSGQVP</sequence>
<evidence type="ECO:0000256" key="3">
    <source>
        <dbReference type="SAM" id="MobiDB-lite"/>
    </source>
</evidence>
<feature type="compositionally biased region" description="Polar residues" evidence="3">
    <location>
        <begin position="115"/>
        <end position="129"/>
    </location>
</feature>
<dbReference type="EMBL" id="CP137308">
    <property type="protein sequence ID" value="WQF82355.1"/>
    <property type="molecule type" value="Genomic_DNA"/>
</dbReference>
<feature type="region of interest" description="Disordered" evidence="3">
    <location>
        <begin position="115"/>
        <end position="139"/>
    </location>
</feature>
<evidence type="ECO:0000313" key="5">
    <source>
        <dbReference type="EMBL" id="WQF82355.1"/>
    </source>
</evidence>
<evidence type="ECO:0000256" key="2">
    <source>
        <dbReference type="ARBA" id="ARBA00023242"/>
    </source>
</evidence>
<feature type="domain" description="Zn(2)-C6 fungal-type" evidence="4">
    <location>
        <begin position="30"/>
        <end position="57"/>
    </location>
</feature>
<dbReference type="GO" id="GO:0008270">
    <property type="term" value="F:zinc ion binding"/>
    <property type="evidence" value="ECO:0007669"/>
    <property type="project" value="InterPro"/>
</dbReference>
<keyword evidence="6" id="KW-1185">Reference proteome</keyword>
<dbReference type="InterPro" id="IPR050987">
    <property type="entry name" value="AtrR-like"/>
</dbReference>
<dbReference type="Pfam" id="PF00172">
    <property type="entry name" value="Zn_clus"/>
    <property type="match status" value="1"/>
</dbReference>
<dbReference type="KEGG" id="cdet:87943872"/>
<dbReference type="PANTHER" id="PTHR46910">
    <property type="entry name" value="TRANSCRIPTION FACTOR PDR1"/>
    <property type="match status" value="1"/>
</dbReference>
<evidence type="ECO:0000313" key="6">
    <source>
        <dbReference type="Proteomes" id="UP001322277"/>
    </source>
</evidence>
<dbReference type="RefSeq" id="XP_062779579.1">
    <property type="nucleotide sequence ID" value="XM_062923528.1"/>
</dbReference>
<reference evidence="6" key="1">
    <citation type="journal article" date="2023" name="bioRxiv">
        <title>Complete genome of the Medicago anthracnose fungus, Colletotrichum destructivum, reveals a mini-chromosome-like region within a core chromosome.</title>
        <authorList>
            <person name="Lapalu N."/>
            <person name="Simon A."/>
            <person name="Lu A."/>
            <person name="Plaumann P.-L."/>
            <person name="Amselem J."/>
            <person name="Pigne S."/>
            <person name="Auger A."/>
            <person name="Koch C."/>
            <person name="Dallery J.-F."/>
            <person name="O'Connell R.J."/>
        </authorList>
    </citation>
    <scope>NUCLEOTIDE SEQUENCE [LARGE SCALE GENOMIC DNA]</scope>
    <source>
        <strain evidence="6">CBS 520.97</strain>
    </source>
</reference>
<dbReference type="InterPro" id="IPR036864">
    <property type="entry name" value="Zn2-C6_fun-type_DNA-bd_sf"/>
</dbReference>
<accession>A0AAX4IGA0</accession>
<dbReference type="GO" id="GO:0003677">
    <property type="term" value="F:DNA binding"/>
    <property type="evidence" value="ECO:0007669"/>
    <property type="project" value="InterPro"/>
</dbReference>
<dbReference type="PROSITE" id="PS00463">
    <property type="entry name" value="ZN2_CY6_FUNGAL_1"/>
    <property type="match status" value="1"/>
</dbReference>
<evidence type="ECO:0000259" key="4">
    <source>
        <dbReference type="PROSITE" id="PS50048"/>
    </source>
</evidence>
<dbReference type="PROSITE" id="PS50048">
    <property type="entry name" value="ZN2_CY6_FUNGAL_2"/>
    <property type="match status" value="1"/>
</dbReference>
<dbReference type="SUPFAM" id="SSF57701">
    <property type="entry name" value="Zn2/Cys6 DNA-binding domain"/>
    <property type="match status" value="1"/>
</dbReference>
<dbReference type="InterPro" id="IPR001138">
    <property type="entry name" value="Zn2Cys6_DnaBD"/>
</dbReference>
<feature type="region of interest" description="Disordered" evidence="3">
    <location>
        <begin position="541"/>
        <end position="581"/>
    </location>
</feature>
<dbReference type="GO" id="GO:0006351">
    <property type="term" value="P:DNA-templated transcription"/>
    <property type="evidence" value="ECO:0007669"/>
    <property type="project" value="InterPro"/>
</dbReference>
<keyword evidence="1" id="KW-0479">Metal-binding</keyword>
<dbReference type="Gene3D" id="4.10.240.10">
    <property type="entry name" value="Zn(2)-C6 fungal-type DNA-binding domain"/>
    <property type="match status" value="1"/>
</dbReference>
<organism evidence="5 6">
    <name type="scientific">Colletotrichum destructivum</name>
    <dbReference type="NCBI Taxonomy" id="34406"/>
    <lineage>
        <taxon>Eukaryota</taxon>
        <taxon>Fungi</taxon>
        <taxon>Dikarya</taxon>
        <taxon>Ascomycota</taxon>
        <taxon>Pezizomycotina</taxon>
        <taxon>Sordariomycetes</taxon>
        <taxon>Hypocreomycetidae</taxon>
        <taxon>Glomerellales</taxon>
        <taxon>Glomerellaceae</taxon>
        <taxon>Colletotrichum</taxon>
        <taxon>Colletotrichum destructivum species complex</taxon>
    </lineage>
</organism>
<dbReference type="CDD" id="cd00067">
    <property type="entry name" value="GAL4"/>
    <property type="match status" value="1"/>
</dbReference>
<keyword evidence="2" id="KW-0539">Nucleus</keyword>
<dbReference type="CDD" id="cd12148">
    <property type="entry name" value="fungal_TF_MHR"/>
    <property type="match status" value="1"/>
</dbReference>
<proteinExistence type="predicted"/>
<protein>
    <recommendedName>
        <fullName evidence="4">Zn(2)-C6 fungal-type domain-containing protein</fullName>
    </recommendedName>
</protein>
<dbReference type="Proteomes" id="UP001322277">
    <property type="component" value="Chromosome 4"/>
</dbReference>
<dbReference type="GeneID" id="87943872"/>